<dbReference type="AlphaFoldDB" id="A0A9Q1IFY5"/>
<proteinExistence type="predicted"/>
<comment type="caution">
    <text evidence="2">The sequence shown here is derived from an EMBL/GenBank/DDBJ whole genome shotgun (WGS) entry which is preliminary data.</text>
</comment>
<organism evidence="2 3">
    <name type="scientific">Synaphobranchus kaupii</name>
    <name type="common">Kaup's arrowtooth eel</name>
    <dbReference type="NCBI Taxonomy" id="118154"/>
    <lineage>
        <taxon>Eukaryota</taxon>
        <taxon>Metazoa</taxon>
        <taxon>Chordata</taxon>
        <taxon>Craniata</taxon>
        <taxon>Vertebrata</taxon>
        <taxon>Euteleostomi</taxon>
        <taxon>Actinopterygii</taxon>
        <taxon>Neopterygii</taxon>
        <taxon>Teleostei</taxon>
        <taxon>Anguilliformes</taxon>
        <taxon>Synaphobranchidae</taxon>
        <taxon>Synaphobranchus</taxon>
    </lineage>
</organism>
<gene>
    <name evidence="2" type="ORF">SKAU_G00372480</name>
</gene>
<keyword evidence="3" id="KW-1185">Reference proteome</keyword>
<feature type="region of interest" description="Disordered" evidence="1">
    <location>
        <begin position="1"/>
        <end position="32"/>
    </location>
</feature>
<reference evidence="2" key="1">
    <citation type="journal article" date="2023" name="Science">
        <title>Genome structures resolve the early diversification of teleost fishes.</title>
        <authorList>
            <person name="Parey E."/>
            <person name="Louis A."/>
            <person name="Montfort J."/>
            <person name="Bouchez O."/>
            <person name="Roques C."/>
            <person name="Iampietro C."/>
            <person name="Lluch J."/>
            <person name="Castinel A."/>
            <person name="Donnadieu C."/>
            <person name="Desvignes T."/>
            <person name="Floi Bucao C."/>
            <person name="Jouanno E."/>
            <person name="Wen M."/>
            <person name="Mejri S."/>
            <person name="Dirks R."/>
            <person name="Jansen H."/>
            <person name="Henkel C."/>
            <person name="Chen W.J."/>
            <person name="Zahm M."/>
            <person name="Cabau C."/>
            <person name="Klopp C."/>
            <person name="Thompson A.W."/>
            <person name="Robinson-Rechavi M."/>
            <person name="Braasch I."/>
            <person name="Lecointre G."/>
            <person name="Bobe J."/>
            <person name="Postlethwait J.H."/>
            <person name="Berthelot C."/>
            <person name="Roest Crollius H."/>
            <person name="Guiguen Y."/>
        </authorList>
    </citation>
    <scope>NUCLEOTIDE SEQUENCE</scope>
    <source>
        <strain evidence="2">WJC10195</strain>
    </source>
</reference>
<sequence length="224" mass="24956">MKIPSGNRPGECKPMSRGQEKKKATPSTQPDFHRTLPIITCEERHGGRCASPLLLHLPFPCRRSPPPPTHRAAVGAGSTDARECHERPFFPLRVVNRSGARRLRGDPSHLLKFIKRRAIRLPRPPRRRASPHCAFCDVRLRPRLTPTFFWYFAVSTATATGAEAAELEGPLASLNALSYTSASFEGPNPNTARPERRSLQFTAVTTLSRSCVPSLWQRATWACV</sequence>
<name>A0A9Q1IFY5_SYNKA</name>
<dbReference type="Proteomes" id="UP001152622">
    <property type="component" value="Chromosome 18"/>
</dbReference>
<evidence type="ECO:0000256" key="1">
    <source>
        <dbReference type="SAM" id="MobiDB-lite"/>
    </source>
</evidence>
<evidence type="ECO:0000313" key="2">
    <source>
        <dbReference type="EMBL" id="KAJ8338282.1"/>
    </source>
</evidence>
<dbReference type="EMBL" id="JAINUF010000018">
    <property type="protein sequence ID" value="KAJ8338282.1"/>
    <property type="molecule type" value="Genomic_DNA"/>
</dbReference>
<protein>
    <submittedName>
        <fullName evidence="2">Uncharacterized protein</fullName>
    </submittedName>
</protein>
<accession>A0A9Q1IFY5</accession>
<evidence type="ECO:0000313" key="3">
    <source>
        <dbReference type="Proteomes" id="UP001152622"/>
    </source>
</evidence>